<dbReference type="FunFam" id="1.25.40.10:FF:000381">
    <property type="entry name" value="Pentatricopeptide repeat-containing protein"/>
    <property type="match status" value="1"/>
</dbReference>
<dbReference type="Pfam" id="PF01535">
    <property type="entry name" value="PPR"/>
    <property type="match status" value="1"/>
</dbReference>
<protein>
    <recommendedName>
        <fullName evidence="4">DYW domain-containing protein</fullName>
    </recommendedName>
</protein>
<dbReference type="NCBIfam" id="TIGR00756">
    <property type="entry name" value="PPR"/>
    <property type="match status" value="6"/>
</dbReference>
<proteinExistence type="inferred from homology"/>
<dbReference type="PANTHER" id="PTHR47926:SF537">
    <property type="entry name" value="PENTACOTRIPEPTIDE-REPEAT REGION OF PRORP DOMAIN-CONTAINING PROTEIN"/>
    <property type="match status" value="1"/>
</dbReference>
<dbReference type="InterPro" id="IPR046960">
    <property type="entry name" value="PPR_At4g14850-like_plant"/>
</dbReference>
<dbReference type="Pfam" id="PF20431">
    <property type="entry name" value="E_motif"/>
    <property type="match status" value="1"/>
</dbReference>
<dbReference type="Gene3D" id="1.25.40.10">
    <property type="entry name" value="Tetratricopeptide repeat domain"/>
    <property type="match status" value="5"/>
</dbReference>
<feature type="repeat" description="PPR" evidence="3">
    <location>
        <begin position="370"/>
        <end position="400"/>
    </location>
</feature>
<dbReference type="PANTHER" id="PTHR47926">
    <property type="entry name" value="PENTATRICOPEPTIDE REPEAT-CONTAINING PROTEIN"/>
    <property type="match status" value="1"/>
</dbReference>
<dbReference type="GO" id="GO:0003729">
    <property type="term" value="F:mRNA binding"/>
    <property type="evidence" value="ECO:0007669"/>
    <property type="project" value="UniProtKB-ARBA"/>
</dbReference>
<dbReference type="PROSITE" id="PS51375">
    <property type="entry name" value="PPR"/>
    <property type="match status" value="6"/>
</dbReference>
<organism evidence="5">
    <name type="scientific">Spirodela intermedia</name>
    <name type="common">Intermediate duckweed</name>
    <dbReference type="NCBI Taxonomy" id="51605"/>
    <lineage>
        <taxon>Eukaryota</taxon>
        <taxon>Viridiplantae</taxon>
        <taxon>Streptophyta</taxon>
        <taxon>Embryophyta</taxon>
        <taxon>Tracheophyta</taxon>
        <taxon>Spermatophyta</taxon>
        <taxon>Magnoliopsida</taxon>
        <taxon>Liliopsida</taxon>
        <taxon>Araceae</taxon>
        <taxon>Lemnoideae</taxon>
        <taxon>Spirodela</taxon>
    </lineage>
</organism>
<dbReference type="Proteomes" id="UP001189122">
    <property type="component" value="Unassembled WGS sequence"/>
</dbReference>
<dbReference type="EMBL" id="LR743588">
    <property type="protein sequence ID" value="CAA2614424.1"/>
    <property type="molecule type" value="Genomic_DNA"/>
</dbReference>
<name>A0A7I8I981_SPIIN</name>
<keyword evidence="2" id="KW-0677">Repeat</keyword>
<feature type="repeat" description="PPR" evidence="3">
    <location>
        <begin position="436"/>
        <end position="471"/>
    </location>
</feature>
<evidence type="ECO:0000313" key="5">
    <source>
        <dbReference type="EMBL" id="CAA2614424.1"/>
    </source>
</evidence>
<feature type="repeat" description="PPR" evidence="3">
    <location>
        <begin position="196"/>
        <end position="226"/>
    </location>
</feature>
<dbReference type="Pfam" id="PF13041">
    <property type="entry name" value="PPR_2"/>
    <property type="match status" value="3"/>
</dbReference>
<feature type="repeat" description="PPR" evidence="3">
    <location>
        <begin position="299"/>
        <end position="333"/>
    </location>
</feature>
<sequence length="666" mass="73731">MVPTVAEPVGRCPPWRPGEELSISLLLRQSTRLDLRQIRQVHGQLFRRHLHHDAVLITQLVSSCSAAGTMDYAARLFHSVPTPDLVLCNAMLKGPPPDHYTFPYVLKACAAMADPKLGAQVHGRLVKTPGAGADIFVLNSLLDMYWKCGSSELARLVFRRIPQPNTTTSNIMISGFLGMDELDSARELFDGMPLRDVVSWNTLMSAYARAGEMELARKLFDEMPKRNIVSWNALISGYSQNGQVEEATSVFSQMLHSGVDPDSATMLNVLSALSGAEDDLEDELVDRARKVFEGIPEKDLVTWNAMIGGYSHNQRPAEAIELFRLMTQKGHPKPDGITMVSLIDACSQMGALDLGEWIHTFIRKNKIHLDVFLYTALVDMYAKCGDLVRARHLFDEMPRKDLPSWNAMINGMAAHGHAREALRAFQQMESDGVAPNEITFIGLLSACAHGGLVGEGLELFHRMHRQHGVEPRIEHYGCVVDLLGRAGRLADARELVRSMPLQPDPVVWGALLAASTFHRAVGVAEEAARELAALDPRHDGNYVLLSNAYASAGLWGDVEKVRAQMRANRVQKTPGWSSVEVAGAVHCFRSGDRTHSRTAEIYSAWDELVKEIRTMGYEPDTGALLRKLDAEEEKEEALYRHSEKLALCFALISSAGESSPIRIVKN</sequence>
<keyword evidence="6" id="KW-1185">Reference proteome</keyword>
<dbReference type="GO" id="GO:0009451">
    <property type="term" value="P:RNA modification"/>
    <property type="evidence" value="ECO:0007669"/>
    <property type="project" value="InterPro"/>
</dbReference>
<gene>
    <name evidence="5" type="ORF">SI7747_01000805</name>
</gene>
<dbReference type="EMBL" id="CACRZD030000001">
    <property type="protein sequence ID" value="CAA6654215.1"/>
    <property type="molecule type" value="Genomic_DNA"/>
</dbReference>
<dbReference type="InterPro" id="IPR011990">
    <property type="entry name" value="TPR-like_helical_dom_sf"/>
</dbReference>
<dbReference type="InterPro" id="IPR002885">
    <property type="entry name" value="PPR_rpt"/>
</dbReference>
<feature type="domain" description="DYW" evidence="4">
    <location>
        <begin position="616"/>
        <end position="666"/>
    </location>
</feature>
<reference evidence="5 6" key="1">
    <citation type="submission" date="2019-12" db="EMBL/GenBank/DDBJ databases">
        <authorList>
            <person name="Scholz U."/>
            <person name="Mascher M."/>
            <person name="Fiebig A."/>
        </authorList>
    </citation>
    <scope>NUCLEOTIDE SEQUENCE</scope>
</reference>
<evidence type="ECO:0000256" key="2">
    <source>
        <dbReference type="ARBA" id="ARBA00022737"/>
    </source>
</evidence>
<dbReference type="InterPro" id="IPR046848">
    <property type="entry name" value="E_motif"/>
</dbReference>
<dbReference type="InterPro" id="IPR032867">
    <property type="entry name" value="DYW_dom"/>
</dbReference>
<evidence type="ECO:0000259" key="4">
    <source>
        <dbReference type="Pfam" id="PF14432"/>
    </source>
</evidence>
<dbReference type="GO" id="GO:0008270">
    <property type="term" value="F:zinc ion binding"/>
    <property type="evidence" value="ECO:0007669"/>
    <property type="project" value="InterPro"/>
</dbReference>
<comment type="similarity">
    <text evidence="1">Belongs to the PPR family. PCMP-H subfamily.</text>
</comment>
<evidence type="ECO:0000256" key="1">
    <source>
        <dbReference type="ARBA" id="ARBA00006643"/>
    </source>
</evidence>
<evidence type="ECO:0000313" key="6">
    <source>
        <dbReference type="Proteomes" id="UP001189122"/>
    </source>
</evidence>
<dbReference type="AlphaFoldDB" id="A0A7I8I981"/>
<dbReference type="FunFam" id="1.25.40.10:FF:000690">
    <property type="entry name" value="Pentatricopeptide repeat-containing protein"/>
    <property type="match status" value="1"/>
</dbReference>
<feature type="repeat" description="PPR" evidence="3">
    <location>
        <begin position="227"/>
        <end position="261"/>
    </location>
</feature>
<feature type="repeat" description="PPR" evidence="3">
    <location>
        <begin position="401"/>
        <end position="435"/>
    </location>
</feature>
<accession>A0A7I8I981</accession>
<dbReference type="Pfam" id="PF14432">
    <property type="entry name" value="DYW_deaminase"/>
    <property type="match status" value="1"/>
</dbReference>
<evidence type="ECO:0000256" key="3">
    <source>
        <dbReference type="PROSITE-ProRule" id="PRU00708"/>
    </source>
</evidence>
<dbReference type="Pfam" id="PF12854">
    <property type="entry name" value="PPR_1"/>
    <property type="match status" value="2"/>
</dbReference>